<name>A0A4P9YAT6_ROZAC</name>
<protein>
    <submittedName>
        <fullName evidence="3">Uncharacterized protein</fullName>
    </submittedName>
</protein>
<feature type="compositionally biased region" description="Polar residues" evidence="2">
    <location>
        <begin position="1"/>
        <end position="25"/>
    </location>
</feature>
<dbReference type="EMBL" id="ML006650">
    <property type="protein sequence ID" value="RKP16347.1"/>
    <property type="molecule type" value="Genomic_DNA"/>
</dbReference>
<evidence type="ECO:0000256" key="2">
    <source>
        <dbReference type="SAM" id="MobiDB-lite"/>
    </source>
</evidence>
<evidence type="ECO:0000256" key="1">
    <source>
        <dbReference type="SAM" id="Coils"/>
    </source>
</evidence>
<evidence type="ECO:0000313" key="3">
    <source>
        <dbReference type="EMBL" id="RKP16347.1"/>
    </source>
</evidence>
<organism evidence="3 4">
    <name type="scientific">Rozella allomycis (strain CSF55)</name>
    <dbReference type="NCBI Taxonomy" id="988480"/>
    <lineage>
        <taxon>Eukaryota</taxon>
        <taxon>Fungi</taxon>
        <taxon>Fungi incertae sedis</taxon>
        <taxon>Cryptomycota</taxon>
        <taxon>Cryptomycota incertae sedis</taxon>
        <taxon>Rozella</taxon>
    </lineage>
</organism>
<feature type="region of interest" description="Disordered" evidence="2">
    <location>
        <begin position="1"/>
        <end position="64"/>
    </location>
</feature>
<feature type="coiled-coil region" evidence="1">
    <location>
        <begin position="217"/>
        <end position="272"/>
    </location>
</feature>
<feature type="non-terminal residue" evidence="3">
    <location>
        <position position="559"/>
    </location>
</feature>
<sequence length="559" mass="62165">MEKCFSQQGVNSGQTGNGEVSGQTDTRNDFLAINNHGTQNPGSFPRSEMSSPGAGPSTAPSSPQLNVKVSENVENIVFIFNSSAKSPADYEKLEVSFFNAIRNNIGCTICKGPVSNNGQGGDINQFGLRLIQVGCKSKACKKRVRLQTILRANNLSEYADMLQTLLTTVKKNAPSKEDKGKSKEEKGKMTQKTISFAKKRPVEEVNESEDDDMIVENEEINDKISIEKNDVDEKDERILKLENENKELKKIIQQLSSQMEALTKQISIMNANKSKENAPTDQASDDQIPAKTSPVTVVDNKKTFASVTATNAKPKKFSSKKVIRSAQTLGQKRGPPAEFCRYHIKLFNSRAVRQHRSAGKLGALSRTFLKENALNEFIATTSFVGNSILEVYVVEHHVVAFEENCAKKGLEYISYPDVLALPPHAVQTDIKAQVIRRLKFLYSKANTKNLKACIIEGLPYEIQNEITKQESTDTESNTNEQNQIEQQQNIDLLILGETWLSSGDNIPFKNCCVYNACHSSDEIILRGGRRGKGGLCILAKNREAFVLIREDECKRWALF</sequence>
<feature type="compositionally biased region" description="Basic and acidic residues" evidence="2">
    <location>
        <begin position="174"/>
        <end position="188"/>
    </location>
</feature>
<proteinExistence type="predicted"/>
<dbReference type="AlphaFoldDB" id="A0A4P9YAT6"/>
<evidence type="ECO:0000313" key="4">
    <source>
        <dbReference type="Proteomes" id="UP000281549"/>
    </source>
</evidence>
<accession>A0A4P9YAT6</accession>
<gene>
    <name evidence="3" type="ORF">ROZALSC1DRAFT_25384</name>
</gene>
<feature type="region of interest" description="Disordered" evidence="2">
    <location>
        <begin position="173"/>
        <end position="192"/>
    </location>
</feature>
<dbReference type="Proteomes" id="UP000281549">
    <property type="component" value="Unassembled WGS sequence"/>
</dbReference>
<reference evidence="4" key="1">
    <citation type="journal article" date="2018" name="Nat. Microbiol.">
        <title>Leveraging single-cell genomics to expand the fungal tree of life.</title>
        <authorList>
            <person name="Ahrendt S.R."/>
            <person name="Quandt C.A."/>
            <person name="Ciobanu D."/>
            <person name="Clum A."/>
            <person name="Salamov A."/>
            <person name="Andreopoulos B."/>
            <person name="Cheng J.F."/>
            <person name="Woyke T."/>
            <person name="Pelin A."/>
            <person name="Henrissat B."/>
            <person name="Reynolds N.K."/>
            <person name="Benny G.L."/>
            <person name="Smith M.E."/>
            <person name="James T.Y."/>
            <person name="Grigoriev I.V."/>
        </authorList>
    </citation>
    <scope>NUCLEOTIDE SEQUENCE [LARGE SCALE GENOMIC DNA]</scope>
    <source>
        <strain evidence="4">CSF55</strain>
    </source>
</reference>
<keyword evidence="1" id="KW-0175">Coiled coil</keyword>
<feature type="compositionally biased region" description="Low complexity" evidence="2">
    <location>
        <begin position="50"/>
        <end position="63"/>
    </location>
</feature>